<keyword evidence="2" id="KW-1185">Reference proteome</keyword>
<dbReference type="Proteomes" id="UP001056120">
    <property type="component" value="Linkage Group LG10"/>
</dbReference>
<gene>
    <name evidence="1" type="ORF">L1987_30241</name>
</gene>
<organism evidence="1 2">
    <name type="scientific">Smallanthus sonchifolius</name>
    <dbReference type="NCBI Taxonomy" id="185202"/>
    <lineage>
        <taxon>Eukaryota</taxon>
        <taxon>Viridiplantae</taxon>
        <taxon>Streptophyta</taxon>
        <taxon>Embryophyta</taxon>
        <taxon>Tracheophyta</taxon>
        <taxon>Spermatophyta</taxon>
        <taxon>Magnoliopsida</taxon>
        <taxon>eudicotyledons</taxon>
        <taxon>Gunneridae</taxon>
        <taxon>Pentapetalae</taxon>
        <taxon>asterids</taxon>
        <taxon>campanulids</taxon>
        <taxon>Asterales</taxon>
        <taxon>Asteraceae</taxon>
        <taxon>Asteroideae</taxon>
        <taxon>Heliantheae alliance</taxon>
        <taxon>Millerieae</taxon>
        <taxon>Smallanthus</taxon>
    </lineage>
</organism>
<accession>A0ACB9I414</accession>
<proteinExistence type="predicted"/>
<evidence type="ECO:0000313" key="2">
    <source>
        <dbReference type="Proteomes" id="UP001056120"/>
    </source>
</evidence>
<comment type="caution">
    <text evidence="1">The sequence shown here is derived from an EMBL/GenBank/DDBJ whole genome shotgun (WGS) entry which is preliminary data.</text>
</comment>
<evidence type="ECO:0000313" key="1">
    <source>
        <dbReference type="EMBL" id="KAI3802115.1"/>
    </source>
</evidence>
<reference evidence="1 2" key="2">
    <citation type="journal article" date="2022" name="Mol. Ecol. Resour.">
        <title>The genomes of chicory, endive, great burdock and yacon provide insights into Asteraceae paleo-polyploidization history and plant inulin production.</title>
        <authorList>
            <person name="Fan W."/>
            <person name="Wang S."/>
            <person name="Wang H."/>
            <person name="Wang A."/>
            <person name="Jiang F."/>
            <person name="Liu H."/>
            <person name="Zhao H."/>
            <person name="Xu D."/>
            <person name="Zhang Y."/>
        </authorList>
    </citation>
    <scope>NUCLEOTIDE SEQUENCE [LARGE SCALE GENOMIC DNA]</scope>
    <source>
        <strain evidence="2">cv. Yunnan</strain>
        <tissue evidence="1">Leaves</tissue>
    </source>
</reference>
<sequence length="87" mass="9945">MCASTKKVADEFVKRRKETEWFVEGDFDSYVSEIRKTHVWGGETELLMASHVLKMPISVYMDDKDAGGLICIAEYGHEYGKENPIKV</sequence>
<protein>
    <submittedName>
        <fullName evidence="1">Uncharacterized protein</fullName>
    </submittedName>
</protein>
<name>A0ACB9I414_9ASTR</name>
<reference evidence="2" key="1">
    <citation type="journal article" date="2022" name="Mol. Ecol. Resour.">
        <title>The genomes of chicory, endive, great burdock and yacon provide insights into Asteraceae palaeo-polyploidization history and plant inulin production.</title>
        <authorList>
            <person name="Fan W."/>
            <person name="Wang S."/>
            <person name="Wang H."/>
            <person name="Wang A."/>
            <person name="Jiang F."/>
            <person name="Liu H."/>
            <person name="Zhao H."/>
            <person name="Xu D."/>
            <person name="Zhang Y."/>
        </authorList>
    </citation>
    <scope>NUCLEOTIDE SEQUENCE [LARGE SCALE GENOMIC DNA]</scope>
    <source>
        <strain evidence="2">cv. Yunnan</strain>
    </source>
</reference>
<dbReference type="EMBL" id="CM042027">
    <property type="protein sequence ID" value="KAI3802115.1"/>
    <property type="molecule type" value="Genomic_DNA"/>
</dbReference>